<evidence type="ECO:0000256" key="1">
    <source>
        <dbReference type="ARBA" id="ARBA00012513"/>
    </source>
</evidence>
<protein>
    <recommendedName>
        <fullName evidence="1">non-specific serine/threonine protein kinase</fullName>
        <ecNumber evidence="1">2.7.11.1</ecNumber>
    </recommendedName>
</protein>
<sequence>MPPKAAASRPAAAKKKAPIHKLPDPIKDGEIVRDIQKRQWRLGKSIGVGGFGEIYAASDNIDKQVNAADAQYVIKIEPHSNGPLFVEMNFYIRVAKADLIDEWISSHKLKFLGMPRFIGSGSHEYKGEKYRFMVMQRFGTDVQKLFDANQRRFPLNTIFNLSLRIIDVLEYIHAKQYVHADIKGSNLLLGFGKGGEKQVWLVDFGLACRYTVDGVHKEYRPDLRKAHNGTIEFTSRDAHIGANGRRGDFEILGYNMLQWMCGRLPWESNLTDPEFVASQKNKHMSNIPNLIKECFPAKNAPAVMGKFLEMVANLKFDEKPNYDKFRQLLRQGLKEGGFPDDGALVFPHLNKGPSSSVRSSPVKKRSTPLPVPTDDETENGNVKQKAKTSIKKSREPCSPKVTNRTTRRANLSPDCDTTDSSSLSSTTLALGPKKRSAEKKERPKNLPAKLDTSLSNPTPAMIAILARMRSKEETPSPALPSKRKQARLDSRSCSPIDLDTSSILTPAMEEVIRVREVRKSMEQSGFFTPYCSPMPTTASTKDTPSSVGHFQFPSSTPRNVDLYMTLDCTPEEEPRRKKSSGNGSKGFATPSSPSTRVLRNRLHESVVLDDTASSSVNSSTAGESSTSVTPDIQRRVFQRRVYKDVEMTTASTQTSPGVLNLPSLQRRPYSLRSAAQSPASTPGRHLRPPPQIIDLSPDMFRNDVSP</sequence>
<dbReference type="Proteomes" id="UP000789390">
    <property type="component" value="Unassembled WGS sequence"/>
</dbReference>
<evidence type="ECO:0000256" key="5">
    <source>
        <dbReference type="SAM" id="MobiDB-lite"/>
    </source>
</evidence>
<feature type="region of interest" description="Disordered" evidence="5">
    <location>
        <begin position="534"/>
        <end position="554"/>
    </location>
</feature>
<feature type="compositionally biased region" description="Low complexity" evidence="5">
    <location>
        <begin position="1"/>
        <end position="11"/>
    </location>
</feature>
<dbReference type="InterPro" id="IPR050235">
    <property type="entry name" value="CK1_Ser-Thr_kinase"/>
</dbReference>
<dbReference type="InterPro" id="IPR011009">
    <property type="entry name" value="Kinase-like_dom_sf"/>
</dbReference>
<evidence type="ECO:0000259" key="6">
    <source>
        <dbReference type="PROSITE" id="PS50011"/>
    </source>
</evidence>
<evidence type="ECO:0000256" key="4">
    <source>
        <dbReference type="PROSITE-ProRule" id="PRU10141"/>
    </source>
</evidence>
<dbReference type="InterPro" id="IPR000719">
    <property type="entry name" value="Prot_kinase_dom"/>
</dbReference>
<name>A0A8J2WDY6_9CRUS</name>
<keyword evidence="3 4" id="KW-0067">ATP-binding</keyword>
<evidence type="ECO:0000256" key="3">
    <source>
        <dbReference type="ARBA" id="ARBA00022840"/>
    </source>
</evidence>
<feature type="compositionally biased region" description="Low complexity" evidence="5">
    <location>
        <begin position="411"/>
        <end position="428"/>
    </location>
</feature>
<feature type="region of interest" description="Disordered" evidence="5">
    <location>
        <begin position="571"/>
        <end position="632"/>
    </location>
</feature>
<dbReference type="SMART" id="SM00220">
    <property type="entry name" value="S_TKc"/>
    <property type="match status" value="1"/>
</dbReference>
<reference evidence="7" key="1">
    <citation type="submission" date="2021-11" db="EMBL/GenBank/DDBJ databases">
        <authorList>
            <person name="Schell T."/>
        </authorList>
    </citation>
    <scope>NUCLEOTIDE SEQUENCE</scope>
    <source>
        <strain evidence="7">M5</strain>
    </source>
</reference>
<evidence type="ECO:0000313" key="7">
    <source>
        <dbReference type="EMBL" id="CAH0097963.1"/>
    </source>
</evidence>
<feature type="binding site" evidence="4">
    <location>
        <position position="75"/>
    </location>
    <ligand>
        <name>ATP</name>
        <dbReference type="ChEBI" id="CHEBI:30616"/>
    </ligand>
</feature>
<feature type="region of interest" description="Disordered" evidence="5">
    <location>
        <begin position="344"/>
        <end position="494"/>
    </location>
</feature>
<feature type="region of interest" description="Disordered" evidence="5">
    <location>
        <begin position="1"/>
        <end position="25"/>
    </location>
</feature>
<dbReference type="InterPro" id="IPR008271">
    <property type="entry name" value="Ser/Thr_kinase_AS"/>
</dbReference>
<keyword evidence="8" id="KW-1185">Reference proteome</keyword>
<dbReference type="EMBL" id="CAKKLH010000001">
    <property type="protein sequence ID" value="CAH0097963.1"/>
    <property type="molecule type" value="Genomic_DNA"/>
</dbReference>
<dbReference type="InterPro" id="IPR017441">
    <property type="entry name" value="Protein_kinase_ATP_BS"/>
</dbReference>
<dbReference type="PROSITE" id="PS00108">
    <property type="entry name" value="PROTEIN_KINASE_ST"/>
    <property type="match status" value="1"/>
</dbReference>
<dbReference type="CDD" id="cd14015">
    <property type="entry name" value="STKc_VRK"/>
    <property type="match status" value="1"/>
</dbReference>
<dbReference type="GO" id="GO:0005524">
    <property type="term" value="F:ATP binding"/>
    <property type="evidence" value="ECO:0007669"/>
    <property type="project" value="UniProtKB-UniRule"/>
</dbReference>
<dbReference type="PROSITE" id="PS00107">
    <property type="entry name" value="PROTEIN_KINASE_ATP"/>
    <property type="match status" value="1"/>
</dbReference>
<gene>
    <name evidence="7" type="ORF">DGAL_LOCUS10</name>
</gene>
<dbReference type="Pfam" id="PF00069">
    <property type="entry name" value="Pkinase"/>
    <property type="match status" value="1"/>
</dbReference>
<dbReference type="PANTHER" id="PTHR11909">
    <property type="entry name" value="CASEIN KINASE-RELATED"/>
    <property type="match status" value="1"/>
</dbReference>
<feature type="domain" description="Protein kinase" evidence="6">
    <location>
        <begin position="40"/>
        <end position="333"/>
    </location>
</feature>
<comment type="caution">
    <text evidence="7">The sequence shown here is derived from an EMBL/GenBank/DDBJ whole genome shotgun (WGS) entry which is preliminary data.</text>
</comment>
<dbReference type="GO" id="GO:0004674">
    <property type="term" value="F:protein serine/threonine kinase activity"/>
    <property type="evidence" value="ECO:0007669"/>
    <property type="project" value="UniProtKB-EC"/>
</dbReference>
<feature type="compositionally biased region" description="Polar residues" evidence="5">
    <location>
        <begin position="611"/>
        <end position="630"/>
    </location>
</feature>
<proteinExistence type="predicted"/>
<organism evidence="7 8">
    <name type="scientific">Daphnia galeata</name>
    <dbReference type="NCBI Taxonomy" id="27404"/>
    <lineage>
        <taxon>Eukaryota</taxon>
        <taxon>Metazoa</taxon>
        <taxon>Ecdysozoa</taxon>
        <taxon>Arthropoda</taxon>
        <taxon>Crustacea</taxon>
        <taxon>Branchiopoda</taxon>
        <taxon>Diplostraca</taxon>
        <taxon>Cladocera</taxon>
        <taxon>Anomopoda</taxon>
        <taxon>Daphniidae</taxon>
        <taxon>Daphnia</taxon>
    </lineage>
</organism>
<evidence type="ECO:0000313" key="8">
    <source>
        <dbReference type="Proteomes" id="UP000789390"/>
    </source>
</evidence>
<feature type="region of interest" description="Disordered" evidence="5">
    <location>
        <begin position="669"/>
        <end position="706"/>
    </location>
</feature>
<dbReference type="AlphaFoldDB" id="A0A8J2WDY6"/>
<dbReference type="EC" id="2.7.11.1" evidence="1"/>
<dbReference type="Gene3D" id="1.10.510.10">
    <property type="entry name" value="Transferase(Phosphotransferase) domain 1"/>
    <property type="match status" value="1"/>
</dbReference>
<dbReference type="PROSITE" id="PS50011">
    <property type="entry name" value="PROTEIN_KINASE_DOM"/>
    <property type="match status" value="1"/>
</dbReference>
<keyword evidence="2 4" id="KW-0547">Nucleotide-binding</keyword>
<dbReference type="FunFam" id="1.10.510.10:FF:000931">
    <property type="entry name" value="Ballchen, isoform B"/>
    <property type="match status" value="1"/>
</dbReference>
<dbReference type="SUPFAM" id="SSF56112">
    <property type="entry name" value="Protein kinase-like (PK-like)"/>
    <property type="match status" value="1"/>
</dbReference>
<evidence type="ECO:0000256" key="2">
    <source>
        <dbReference type="ARBA" id="ARBA00022741"/>
    </source>
</evidence>
<accession>A0A8J2WDY6</accession>
<dbReference type="OrthoDB" id="2687620at2759"/>